<name>A0A835JSL6_9ROSI</name>
<reference evidence="1 2" key="1">
    <citation type="submission" date="2020-10" db="EMBL/GenBank/DDBJ databases">
        <title>Plant Genome Project.</title>
        <authorList>
            <person name="Zhang R.-G."/>
        </authorList>
    </citation>
    <scope>NUCLEOTIDE SEQUENCE [LARGE SCALE GENOMIC DNA]</scope>
    <source>
        <strain evidence="1">FAFU-HL-1</strain>
        <tissue evidence="1">Leaf</tissue>
    </source>
</reference>
<evidence type="ECO:0000313" key="2">
    <source>
        <dbReference type="Proteomes" id="UP000657918"/>
    </source>
</evidence>
<gene>
    <name evidence="1" type="ORF">SADUNF_Sadunf09G0020600</name>
</gene>
<dbReference type="EMBL" id="JADGMS010000009">
    <property type="protein sequence ID" value="KAF9675327.1"/>
    <property type="molecule type" value="Genomic_DNA"/>
</dbReference>
<proteinExistence type="predicted"/>
<dbReference type="Proteomes" id="UP000657918">
    <property type="component" value="Unassembled WGS sequence"/>
</dbReference>
<accession>A0A835JSL6</accession>
<evidence type="ECO:0000313" key="1">
    <source>
        <dbReference type="EMBL" id="KAF9675327.1"/>
    </source>
</evidence>
<keyword evidence="2" id="KW-1185">Reference proteome</keyword>
<dbReference type="AlphaFoldDB" id="A0A835JSL6"/>
<sequence>MLHSRTEKFRSFWTIVVVKNISLRFLSTCKSQGNLGEEEKNIGASGLFSSILTSVRSDQMAPNGATAKPPPLRNFMFSQRSTKMSGGTTFTGGELGSPKILKNIFSPRICSTLEVVLLCTSVLQVHYFYHRNG</sequence>
<organism evidence="1 2">
    <name type="scientific">Salix dunnii</name>
    <dbReference type="NCBI Taxonomy" id="1413687"/>
    <lineage>
        <taxon>Eukaryota</taxon>
        <taxon>Viridiplantae</taxon>
        <taxon>Streptophyta</taxon>
        <taxon>Embryophyta</taxon>
        <taxon>Tracheophyta</taxon>
        <taxon>Spermatophyta</taxon>
        <taxon>Magnoliopsida</taxon>
        <taxon>eudicotyledons</taxon>
        <taxon>Gunneridae</taxon>
        <taxon>Pentapetalae</taxon>
        <taxon>rosids</taxon>
        <taxon>fabids</taxon>
        <taxon>Malpighiales</taxon>
        <taxon>Salicaceae</taxon>
        <taxon>Saliceae</taxon>
        <taxon>Salix</taxon>
    </lineage>
</organism>
<protein>
    <submittedName>
        <fullName evidence="1">Uncharacterized protein</fullName>
    </submittedName>
</protein>
<comment type="caution">
    <text evidence="1">The sequence shown here is derived from an EMBL/GenBank/DDBJ whole genome shotgun (WGS) entry which is preliminary data.</text>
</comment>